<keyword evidence="14" id="KW-1185">Reference proteome</keyword>
<evidence type="ECO:0000256" key="11">
    <source>
        <dbReference type="ARBA" id="ARBA00049524"/>
    </source>
</evidence>
<reference evidence="13 14" key="1">
    <citation type="submission" date="2018-06" db="EMBL/GenBank/DDBJ databases">
        <title>Complete Genomes of Monosporascus.</title>
        <authorList>
            <person name="Robinson A.J."/>
            <person name="Natvig D.O."/>
        </authorList>
    </citation>
    <scope>NUCLEOTIDE SEQUENCE [LARGE SCALE GENOMIC DNA]</scope>
    <source>
        <strain evidence="13 14">CBS 110550</strain>
    </source>
</reference>
<accession>A0A4Q4T0A4</accession>
<evidence type="ECO:0000256" key="5">
    <source>
        <dbReference type="ARBA" id="ARBA00015043"/>
    </source>
</evidence>
<evidence type="ECO:0000313" key="14">
    <source>
        <dbReference type="Proteomes" id="UP000293360"/>
    </source>
</evidence>
<gene>
    <name evidence="13" type="ORF">DL764_008686</name>
</gene>
<dbReference type="GO" id="GO:0005634">
    <property type="term" value="C:nucleus"/>
    <property type="evidence" value="ECO:0007669"/>
    <property type="project" value="UniProtKB-SubCell"/>
</dbReference>
<keyword evidence="8" id="KW-0539">Nucleus</keyword>
<keyword evidence="9" id="KW-0012">Acyltransferase</keyword>
<evidence type="ECO:0000256" key="6">
    <source>
        <dbReference type="ARBA" id="ARBA00022490"/>
    </source>
</evidence>
<name>A0A4Q4T0A4_9PEZI</name>
<keyword evidence="6" id="KW-0963">Cytoplasm</keyword>
<comment type="catalytic activity">
    <reaction evidence="10">
        <text>N-terminal L-seryl-[histone H2A] + acetyl-CoA = N-terminal N(alpha)-acetyl-L-seryl-[histone H2A] + CoA + H(+)</text>
        <dbReference type="Rhea" id="RHEA:50600"/>
        <dbReference type="Rhea" id="RHEA-COMP:12742"/>
        <dbReference type="Rhea" id="RHEA-COMP:12744"/>
        <dbReference type="ChEBI" id="CHEBI:15378"/>
        <dbReference type="ChEBI" id="CHEBI:57287"/>
        <dbReference type="ChEBI" id="CHEBI:57288"/>
        <dbReference type="ChEBI" id="CHEBI:64738"/>
        <dbReference type="ChEBI" id="CHEBI:83690"/>
        <dbReference type="EC" id="2.3.1.257"/>
    </reaction>
</comment>
<dbReference type="EMBL" id="QJNU01000711">
    <property type="protein sequence ID" value="RYO88769.1"/>
    <property type="molecule type" value="Genomic_DNA"/>
</dbReference>
<sequence length="251" mass="27844">MNGSKAGVKRRRAPTNPIERVNRKSDDAFIKQHLRPVNGGGNQAWTRWTHPGTREEYRLSLVRTANLSADDLQACFDLIEETSRKDYEPSSFGWKPSKKLAEMRSPDLRYILVKDAASGLRGFASLMPTYEDGQPVVYCYEIHLKPELRGTGMSRLLMGFLGDVAANSPPITKVMLTCFLSNQHALGFYTKLGFSIDETSPGPRKLRSGKVFVPDYVIMSKTVDRQEAAIAAAAAAAPSLMQEESSPTQED</sequence>
<dbReference type="SUPFAM" id="SSF55729">
    <property type="entry name" value="Acyl-CoA N-acyltransferases (Nat)"/>
    <property type="match status" value="1"/>
</dbReference>
<organism evidence="13 14">
    <name type="scientific">Monosporascus ibericus</name>
    <dbReference type="NCBI Taxonomy" id="155417"/>
    <lineage>
        <taxon>Eukaryota</taxon>
        <taxon>Fungi</taxon>
        <taxon>Dikarya</taxon>
        <taxon>Ascomycota</taxon>
        <taxon>Pezizomycotina</taxon>
        <taxon>Sordariomycetes</taxon>
        <taxon>Xylariomycetidae</taxon>
        <taxon>Xylariales</taxon>
        <taxon>Xylariales incertae sedis</taxon>
        <taxon>Monosporascus</taxon>
    </lineage>
</organism>
<dbReference type="STRING" id="155417.A0A4Q4T0A4"/>
<dbReference type="GO" id="GO:0043998">
    <property type="term" value="F:histone H2A acetyltransferase activity"/>
    <property type="evidence" value="ECO:0007669"/>
    <property type="project" value="InterPro"/>
</dbReference>
<evidence type="ECO:0000256" key="10">
    <source>
        <dbReference type="ARBA" id="ARBA00047821"/>
    </source>
</evidence>
<evidence type="ECO:0000259" key="12">
    <source>
        <dbReference type="PROSITE" id="PS51186"/>
    </source>
</evidence>
<evidence type="ECO:0000256" key="1">
    <source>
        <dbReference type="ARBA" id="ARBA00004123"/>
    </source>
</evidence>
<dbReference type="AlphaFoldDB" id="A0A4Q4T0A4"/>
<dbReference type="PROSITE" id="PS51186">
    <property type="entry name" value="GNAT"/>
    <property type="match status" value="1"/>
</dbReference>
<evidence type="ECO:0000256" key="8">
    <source>
        <dbReference type="ARBA" id="ARBA00023242"/>
    </source>
</evidence>
<proteinExistence type="inferred from homology"/>
<dbReference type="GO" id="GO:1990189">
    <property type="term" value="F:protein N-terminal-serine acetyltransferase activity"/>
    <property type="evidence" value="ECO:0007669"/>
    <property type="project" value="UniProtKB-EC"/>
</dbReference>
<evidence type="ECO:0000313" key="13">
    <source>
        <dbReference type="EMBL" id="RYO88769.1"/>
    </source>
</evidence>
<evidence type="ECO:0000256" key="4">
    <source>
        <dbReference type="ARBA" id="ARBA00012950"/>
    </source>
</evidence>
<dbReference type="EC" id="2.3.1.257" evidence="4"/>
<dbReference type="InterPro" id="IPR039949">
    <property type="entry name" value="NAA40"/>
</dbReference>
<comment type="catalytic activity">
    <reaction evidence="11">
        <text>N-terminal L-seryl-[histone H4] + acetyl-CoA = N-terminal N(alpha)-acetyl-L-seryl-[histone H4] + CoA + H(+)</text>
        <dbReference type="Rhea" id="RHEA:50596"/>
        <dbReference type="Rhea" id="RHEA-COMP:12740"/>
        <dbReference type="Rhea" id="RHEA-COMP:12743"/>
        <dbReference type="ChEBI" id="CHEBI:15378"/>
        <dbReference type="ChEBI" id="CHEBI:57287"/>
        <dbReference type="ChEBI" id="CHEBI:57288"/>
        <dbReference type="ChEBI" id="CHEBI:64738"/>
        <dbReference type="ChEBI" id="CHEBI:83690"/>
        <dbReference type="EC" id="2.3.1.257"/>
    </reaction>
</comment>
<dbReference type="PANTHER" id="PTHR20531:SF1">
    <property type="entry name" value="N-ALPHA-ACETYLTRANSFERASE 40"/>
    <property type="match status" value="1"/>
</dbReference>
<dbReference type="Proteomes" id="UP000293360">
    <property type="component" value="Unassembled WGS sequence"/>
</dbReference>
<dbReference type="GO" id="GO:0010485">
    <property type="term" value="F:histone H4 acetyltransferase activity"/>
    <property type="evidence" value="ECO:0007669"/>
    <property type="project" value="InterPro"/>
</dbReference>
<dbReference type="Gene3D" id="3.40.630.30">
    <property type="match status" value="1"/>
</dbReference>
<comment type="subcellular location">
    <subcellularLocation>
        <location evidence="2">Cytoplasm</location>
    </subcellularLocation>
    <subcellularLocation>
        <location evidence="1">Nucleus</location>
    </subcellularLocation>
</comment>
<keyword evidence="7" id="KW-0808">Transferase</keyword>
<evidence type="ECO:0000256" key="3">
    <source>
        <dbReference type="ARBA" id="ARBA00008870"/>
    </source>
</evidence>
<dbReference type="OrthoDB" id="424551at2759"/>
<dbReference type="Pfam" id="PF00583">
    <property type="entry name" value="Acetyltransf_1"/>
    <property type="match status" value="1"/>
</dbReference>
<dbReference type="PANTHER" id="PTHR20531">
    <property type="entry name" value="N-ALPHA-ACETYLTRANSFERASE 40"/>
    <property type="match status" value="1"/>
</dbReference>
<comment type="similarity">
    <text evidence="3">Belongs to the acetyltransferase family. NAA40 subfamily.</text>
</comment>
<dbReference type="GO" id="GO:0005737">
    <property type="term" value="C:cytoplasm"/>
    <property type="evidence" value="ECO:0007669"/>
    <property type="project" value="UniProtKB-SubCell"/>
</dbReference>
<comment type="caution">
    <text evidence="13">The sequence shown here is derived from an EMBL/GenBank/DDBJ whole genome shotgun (WGS) entry which is preliminary data.</text>
</comment>
<evidence type="ECO:0000256" key="2">
    <source>
        <dbReference type="ARBA" id="ARBA00004496"/>
    </source>
</evidence>
<evidence type="ECO:0000256" key="7">
    <source>
        <dbReference type="ARBA" id="ARBA00022679"/>
    </source>
</evidence>
<dbReference type="InterPro" id="IPR016181">
    <property type="entry name" value="Acyl_CoA_acyltransferase"/>
</dbReference>
<evidence type="ECO:0000256" key="9">
    <source>
        <dbReference type="ARBA" id="ARBA00023315"/>
    </source>
</evidence>
<protein>
    <recommendedName>
        <fullName evidence="5">N-alpha-acetyltransferase 40</fullName>
        <ecNumber evidence="4">2.3.1.257</ecNumber>
    </recommendedName>
</protein>
<feature type="domain" description="N-acetyltransferase" evidence="12">
    <location>
        <begin position="62"/>
        <end position="224"/>
    </location>
</feature>
<dbReference type="InterPro" id="IPR000182">
    <property type="entry name" value="GNAT_dom"/>
</dbReference>